<protein>
    <submittedName>
        <fullName evidence="6">AraC-like DNA-binding protein</fullName>
    </submittedName>
</protein>
<dbReference type="Gene3D" id="1.10.10.60">
    <property type="entry name" value="Homeodomain-like"/>
    <property type="match status" value="1"/>
</dbReference>
<dbReference type="OrthoDB" id="6866685at2"/>
<dbReference type="InterPro" id="IPR020449">
    <property type="entry name" value="Tscrpt_reg_AraC-type_HTH"/>
</dbReference>
<dbReference type="GO" id="GO:0043565">
    <property type="term" value="F:sequence-specific DNA binding"/>
    <property type="evidence" value="ECO:0007669"/>
    <property type="project" value="InterPro"/>
</dbReference>
<dbReference type="Proteomes" id="UP000273643">
    <property type="component" value="Unassembled WGS sequence"/>
</dbReference>
<evidence type="ECO:0000313" key="6">
    <source>
        <dbReference type="EMBL" id="ROQ20769.1"/>
    </source>
</evidence>
<dbReference type="SMART" id="SM00342">
    <property type="entry name" value="HTH_ARAC"/>
    <property type="match status" value="1"/>
</dbReference>
<feature type="transmembrane region" description="Helical" evidence="4">
    <location>
        <begin position="105"/>
        <end position="125"/>
    </location>
</feature>
<name>A0A3N1NYA1_9GAMM</name>
<dbReference type="InterPro" id="IPR018062">
    <property type="entry name" value="HTH_AraC-typ_CS"/>
</dbReference>
<dbReference type="PANTHER" id="PTHR43280:SF29">
    <property type="entry name" value="ARAC-FAMILY TRANSCRIPTIONAL REGULATOR"/>
    <property type="match status" value="1"/>
</dbReference>
<keyword evidence="1" id="KW-0805">Transcription regulation</keyword>
<feature type="transmembrane region" description="Helical" evidence="4">
    <location>
        <begin position="225"/>
        <end position="243"/>
    </location>
</feature>
<feature type="transmembrane region" description="Helical" evidence="4">
    <location>
        <begin position="6"/>
        <end position="27"/>
    </location>
</feature>
<keyword evidence="4" id="KW-1133">Transmembrane helix</keyword>
<accession>A0A3N1NYA1</accession>
<comment type="caution">
    <text evidence="6">The sequence shown here is derived from an EMBL/GenBank/DDBJ whole genome shotgun (WGS) entry which is preliminary data.</text>
</comment>
<feature type="transmembrane region" description="Helical" evidence="4">
    <location>
        <begin position="74"/>
        <end position="93"/>
    </location>
</feature>
<feature type="domain" description="HTH araC/xylS-type" evidence="5">
    <location>
        <begin position="269"/>
        <end position="377"/>
    </location>
</feature>
<keyword evidence="4" id="KW-0472">Membrane</keyword>
<dbReference type="AlphaFoldDB" id="A0A3N1NYA1"/>
<dbReference type="SUPFAM" id="SSF46689">
    <property type="entry name" value="Homeodomain-like"/>
    <property type="match status" value="1"/>
</dbReference>
<organism evidence="6 7">
    <name type="scientific">Marinimicrobium koreense</name>
    <dbReference type="NCBI Taxonomy" id="306545"/>
    <lineage>
        <taxon>Bacteria</taxon>
        <taxon>Pseudomonadati</taxon>
        <taxon>Pseudomonadota</taxon>
        <taxon>Gammaproteobacteria</taxon>
        <taxon>Cellvibrionales</taxon>
        <taxon>Cellvibrionaceae</taxon>
        <taxon>Marinimicrobium</taxon>
    </lineage>
</organism>
<evidence type="ECO:0000313" key="7">
    <source>
        <dbReference type="Proteomes" id="UP000273643"/>
    </source>
</evidence>
<sequence length="392" mass="44314">MGMKAVLFNVHDIALIVTVIACALLGSRHIGGWRRPKRSGYLFGLFLAINALVAVNTLIVWAEPIRHPVFALLPYLYLVLGAVGFLLGPLLYWQLKSHMSPGFRLSRWQWWHLTPAVLALIYLYLECFRFPHAVQRDLLLNLQLYQQPNAYYDDFITLKKLLPLAYGLWCLAIVVRSRHEVSATIVDKDVFREQSCIVSGFTMVWLWSALTHFVGSAHSGPVSDAMGVVGNYATLALIAFLLYRELLTPLPTLTAQQSTPPASAAPIDDADVARITAAMTRDRVYLNPQLTLERFAAKVDCSPRDVSTIINRRFKQNFHDFVSRYRLEEVKRQLRDPATRNQTITDIARAAGFNSKATFHRFFKKTEGITPCAYRQKHHPDCDGLPASSRTA</sequence>
<evidence type="ECO:0000259" key="5">
    <source>
        <dbReference type="PROSITE" id="PS01124"/>
    </source>
</evidence>
<gene>
    <name evidence="6" type="ORF">EDC38_1385</name>
</gene>
<dbReference type="EMBL" id="RJUK01000001">
    <property type="protein sequence ID" value="ROQ20769.1"/>
    <property type="molecule type" value="Genomic_DNA"/>
</dbReference>
<dbReference type="PROSITE" id="PS01124">
    <property type="entry name" value="HTH_ARAC_FAMILY_2"/>
    <property type="match status" value="1"/>
</dbReference>
<dbReference type="GO" id="GO:0003700">
    <property type="term" value="F:DNA-binding transcription factor activity"/>
    <property type="evidence" value="ECO:0007669"/>
    <property type="project" value="InterPro"/>
</dbReference>
<keyword evidence="2 6" id="KW-0238">DNA-binding</keyword>
<dbReference type="PANTHER" id="PTHR43280">
    <property type="entry name" value="ARAC-FAMILY TRANSCRIPTIONAL REGULATOR"/>
    <property type="match status" value="1"/>
</dbReference>
<keyword evidence="4" id="KW-0812">Transmembrane</keyword>
<evidence type="ECO:0000256" key="2">
    <source>
        <dbReference type="ARBA" id="ARBA00023125"/>
    </source>
</evidence>
<evidence type="ECO:0000256" key="1">
    <source>
        <dbReference type="ARBA" id="ARBA00023015"/>
    </source>
</evidence>
<proteinExistence type="predicted"/>
<dbReference type="InterPro" id="IPR018060">
    <property type="entry name" value="HTH_AraC"/>
</dbReference>
<evidence type="ECO:0000256" key="4">
    <source>
        <dbReference type="SAM" id="Phobius"/>
    </source>
</evidence>
<dbReference type="Pfam" id="PF12833">
    <property type="entry name" value="HTH_18"/>
    <property type="match status" value="1"/>
</dbReference>
<feature type="transmembrane region" description="Helical" evidence="4">
    <location>
        <begin position="39"/>
        <end position="62"/>
    </location>
</feature>
<keyword evidence="3" id="KW-0804">Transcription</keyword>
<reference evidence="6 7" key="1">
    <citation type="submission" date="2018-11" db="EMBL/GenBank/DDBJ databases">
        <title>Genomic Encyclopedia of Type Strains, Phase IV (KMG-IV): sequencing the most valuable type-strain genomes for metagenomic binning, comparative biology and taxonomic classification.</title>
        <authorList>
            <person name="Goeker M."/>
        </authorList>
    </citation>
    <scope>NUCLEOTIDE SEQUENCE [LARGE SCALE GENOMIC DNA]</scope>
    <source>
        <strain evidence="6 7">DSM 16974</strain>
    </source>
</reference>
<evidence type="ECO:0000256" key="3">
    <source>
        <dbReference type="ARBA" id="ARBA00023163"/>
    </source>
</evidence>
<keyword evidence="7" id="KW-1185">Reference proteome</keyword>
<dbReference type="PROSITE" id="PS00041">
    <property type="entry name" value="HTH_ARAC_FAMILY_1"/>
    <property type="match status" value="1"/>
</dbReference>
<feature type="transmembrane region" description="Helical" evidence="4">
    <location>
        <begin position="196"/>
        <end position="213"/>
    </location>
</feature>
<dbReference type="PRINTS" id="PR00032">
    <property type="entry name" value="HTHARAC"/>
</dbReference>
<dbReference type="InterPro" id="IPR009057">
    <property type="entry name" value="Homeodomain-like_sf"/>
</dbReference>